<accession>A0A401IT02</accession>
<dbReference type="Proteomes" id="UP000286848">
    <property type="component" value="Unassembled WGS sequence"/>
</dbReference>
<keyword evidence="1" id="KW-1133">Transmembrane helix</keyword>
<name>A0A401IT02_9LACO</name>
<sequence>MTIRQPKKAVAAFTLTEVVIVLLLTVSIELLEFAPSLNAIKSMKEDEFWHNFRQDWSSLVLSAHQQKVAAHLRLTDQEVRFIIGPKPLRVVVLPVPETLHLLGGSKEEEVYVQGGTQPQTISFYSDVDQLKYSIIFQLGYGGQYRVEKAK</sequence>
<comment type="caution">
    <text evidence="2">The sequence shown here is derived from an EMBL/GenBank/DDBJ whole genome shotgun (WGS) entry which is preliminary data.</text>
</comment>
<keyword evidence="3" id="KW-1185">Reference proteome</keyword>
<keyword evidence="1" id="KW-0812">Transmembrane</keyword>
<dbReference type="AlphaFoldDB" id="A0A401IT02"/>
<dbReference type="OrthoDB" id="2249439at2"/>
<feature type="transmembrane region" description="Helical" evidence="1">
    <location>
        <begin position="12"/>
        <end position="31"/>
    </location>
</feature>
<evidence type="ECO:0008006" key="4">
    <source>
        <dbReference type="Google" id="ProtNLM"/>
    </source>
</evidence>
<evidence type="ECO:0000256" key="1">
    <source>
        <dbReference type="SAM" id="Phobius"/>
    </source>
</evidence>
<keyword evidence="1" id="KW-0472">Membrane</keyword>
<dbReference type="EMBL" id="BFFP01000015">
    <property type="protein sequence ID" value="GBG94662.1"/>
    <property type="molecule type" value="Genomic_DNA"/>
</dbReference>
<evidence type="ECO:0000313" key="3">
    <source>
        <dbReference type="Proteomes" id="UP000286848"/>
    </source>
</evidence>
<evidence type="ECO:0000313" key="2">
    <source>
        <dbReference type="EMBL" id="GBG94662.1"/>
    </source>
</evidence>
<reference evidence="2 3" key="1">
    <citation type="journal article" date="2019" name="Int. J. Syst. Evol. Microbiol.">
        <title>Lactobacillus salitolerans sp. nov., a novel lactic acid bacterium isolated from spent mushroom substrates.</title>
        <authorList>
            <person name="Tohno M."/>
            <person name="Tanizawa Y."/>
            <person name="Kojima Y."/>
            <person name="Sakamoto M."/>
            <person name="Nakamura Y."/>
            <person name="Ohkuma M."/>
            <person name="Kobayashi H."/>
        </authorList>
    </citation>
    <scope>NUCLEOTIDE SEQUENCE [LARGE SCALE GENOMIC DNA]</scope>
    <source>
        <strain evidence="2 3">YK43</strain>
    </source>
</reference>
<protein>
    <recommendedName>
        <fullName evidence="4">Competence protein ComGD</fullName>
    </recommendedName>
</protein>
<organism evidence="2 3">
    <name type="scientific">Ligilactobacillus salitolerans</name>
    <dbReference type="NCBI Taxonomy" id="1808352"/>
    <lineage>
        <taxon>Bacteria</taxon>
        <taxon>Bacillati</taxon>
        <taxon>Bacillota</taxon>
        <taxon>Bacilli</taxon>
        <taxon>Lactobacillales</taxon>
        <taxon>Lactobacillaceae</taxon>
        <taxon>Ligilactobacillus</taxon>
    </lineage>
</organism>
<gene>
    <name evidence="2" type="ORF">LFYK43_11210</name>
</gene>
<proteinExistence type="predicted"/>
<dbReference type="RefSeq" id="WP_124976271.1">
    <property type="nucleotide sequence ID" value="NZ_BFFP01000015.1"/>
</dbReference>